<feature type="binding site" evidence="3">
    <location>
        <position position="161"/>
    </location>
    <ligand>
        <name>Cu cation</name>
        <dbReference type="ChEBI" id="CHEBI:23378"/>
    </ligand>
</feature>
<protein>
    <submittedName>
        <fullName evidence="5">SCO2-like protein</fullName>
    </submittedName>
</protein>
<dbReference type="Pfam" id="PF02630">
    <property type="entry name" value="SCO1-SenC"/>
    <property type="match status" value="1"/>
</dbReference>
<keyword evidence="3" id="KW-0479">Metal-binding</keyword>
<reference evidence="5 6" key="1">
    <citation type="submission" date="2017-05" db="EMBL/GenBank/DDBJ databases">
        <title>Genome Analysis of Maritalea myrionectae HL2708#5.</title>
        <authorList>
            <consortium name="Cotde Inc.-PKNU"/>
            <person name="Jang D."/>
            <person name="Oh H.-M."/>
        </authorList>
    </citation>
    <scope>NUCLEOTIDE SEQUENCE [LARGE SCALE GENOMIC DNA]</scope>
    <source>
        <strain evidence="5 6">HL2708#5</strain>
    </source>
</reference>
<keyword evidence="6" id="KW-1185">Reference proteome</keyword>
<dbReference type="InterPro" id="IPR036249">
    <property type="entry name" value="Thioredoxin-like_sf"/>
</dbReference>
<evidence type="ECO:0000313" key="5">
    <source>
        <dbReference type="EMBL" id="AVX05191.1"/>
    </source>
</evidence>
<dbReference type="GO" id="GO:0046872">
    <property type="term" value="F:metal ion binding"/>
    <property type="evidence" value="ECO:0007669"/>
    <property type="project" value="UniProtKB-KW"/>
</dbReference>
<evidence type="ECO:0000256" key="3">
    <source>
        <dbReference type="PIRSR" id="PIRSR603782-1"/>
    </source>
</evidence>
<dbReference type="PANTHER" id="PTHR12151:SF25">
    <property type="entry name" value="LINALOOL DEHYDRATASE_ISOMERASE DOMAIN-CONTAINING PROTEIN"/>
    <property type="match status" value="1"/>
</dbReference>
<keyword evidence="4" id="KW-1015">Disulfide bond</keyword>
<dbReference type="KEGG" id="mmyr:MXMO3_02680"/>
<dbReference type="CDD" id="cd02968">
    <property type="entry name" value="SCO"/>
    <property type="match status" value="1"/>
</dbReference>
<dbReference type="InterPro" id="IPR003782">
    <property type="entry name" value="SCO1/SenC"/>
</dbReference>
<dbReference type="EMBL" id="CP021330">
    <property type="protein sequence ID" value="AVX05191.1"/>
    <property type="molecule type" value="Genomic_DNA"/>
</dbReference>
<evidence type="ECO:0000256" key="4">
    <source>
        <dbReference type="PIRSR" id="PIRSR603782-2"/>
    </source>
</evidence>
<evidence type="ECO:0000256" key="1">
    <source>
        <dbReference type="ARBA" id="ARBA00010996"/>
    </source>
</evidence>
<dbReference type="AlphaFoldDB" id="A0A2R4MGL2"/>
<proteinExistence type="inferred from homology"/>
<accession>A0A2R4MGL2</accession>
<keyword evidence="2 3" id="KW-0186">Copper</keyword>
<dbReference type="Gene3D" id="3.40.30.10">
    <property type="entry name" value="Glutaredoxin"/>
    <property type="match status" value="1"/>
</dbReference>
<sequence length="199" mass="22054">MSLARVRLILWALVLIVGVTATIFTLYRQTLPASETVRFGGDFELVSTKGETFTQDDLAGEPTMMFFGYTFCPDVCPTTLYESNVWRQALDLTSEDIKTVFVTVDPERDTPEQLDAYLSSFGEDIIGLTGTPEQVDEIKSKYGIFSEKVTDEDSSDYLVNHTATLYLLDENGVFAGTIAYGEGKESAVAKLKRLLNIEG</sequence>
<name>A0A2R4MGL2_9HYPH</name>
<dbReference type="FunFam" id="3.40.30.10:FF:000013">
    <property type="entry name" value="Blast:Protein SCO1 homolog, mitochondrial"/>
    <property type="match status" value="1"/>
</dbReference>
<organism evidence="5 6">
    <name type="scientific">Maritalea myrionectae</name>
    <dbReference type="NCBI Taxonomy" id="454601"/>
    <lineage>
        <taxon>Bacteria</taxon>
        <taxon>Pseudomonadati</taxon>
        <taxon>Pseudomonadota</taxon>
        <taxon>Alphaproteobacteria</taxon>
        <taxon>Hyphomicrobiales</taxon>
        <taxon>Devosiaceae</taxon>
        <taxon>Maritalea</taxon>
    </lineage>
</organism>
<feature type="binding site" evidence="3">
    <location>
        <position position="76"/>
    </location>
    <ligand>
        <name>Cu cation</name>
        <dbReference type="ChEBI" id="CHEBI:23378"/>
    </ligand>
</feature>
<evidence type="ECO:0000256" key="2">
    <source>
        <dbReference type="ARBA" id="ARBA00023008"/>
    </source>
</evidence>
<dbReference type="SUPFAM" id="SSF52833">
    <property type="entry name" value="Thioredoxin-like"/>
    <property type="match status" value="1"/>
</dbReference>
<dbReference type="Proteomes" id="UP000258927">
    <property type="component" value="Chromosome"/>
</dbReference>
<dbReference type="RefSeq" id="WP_036220794.1">
    <property type="nucleotide sequence ID" value="NZ_CP021330.1"/>
</dbReference>
<dbReference type="STRING" id="1122213.GCA_000423365_00316"/>
<comment type="similarity">
    <text evidence="1">Belongs to the SCO1/2 family.</text>
</comment>
<evidence type="ECO:0000313" key="6">
    <source>
        <dbReference type="Proteomes" id="UP000258927"/>
    </source>
</evidence>
<dbReference type="PANTHER" id="PTHR12151">
    <property type="entry name" value="ELECTRON TRANSPORT PROTIN SCO1/SENC FAMILY MEMBER"/>
    <property type="match status" value="1"/>
</dbReference>
<gene>
    <name evidence="5" type="ORF">MXMO3_02680</name>
</gene>
<feature type="binding site" evidence="3">
    <location>
        <position position="72"/>
    </location>
    <ligand>
        <name>Cu cation</name>
        <dbReference type="ChEBI" id="CHEBI:23378"/>
    </ligand>
</feature>
<feature type="disulfide bond" description="Redox-active" evidence="4">
    <location>
        <begin position="72"/>
        <end position="76"/>
    </location>
</feature>